<evidence type="ECO:0000259" key="1">
    <source>
        <dbReference type="Pfam" id="PF13717"/>
    </source>
</evidence>
<dbReference type="AlphaFoldDB" id="A0A382IUN1"/>
<proteinExistence type="predicted"/>
<name>A0A382IUN1_9ZZZZ</name>
<organism evidence="2">
    <name type="scientific">marine metagenome</name>
    <dbReference type="NCBI Taxonomy" id="408172"/>
    <lineage>
        <taxon>unclassified sequences</taxon>
        <taxon>metagenomes</taxon>
        <taxon>ecological metagenomes</taxon>
    </lineage>
</organism>
<feature type="non-terminal residue" evidence="2">
    <location>
        <position position="108"/>
    </location>
</feature>
<reference evidence="2" key="1">
    <citation type="submission" date="2018-05" db="EMBL/GenBank/DDBJ databases">
        <authorList>
            <person name="Lanie J.A."/>
            <person name="Ng W.-L."/>
            <person name="Kazmierczak K.M."/>
            <person name="Andrzejewski T.M."/>
            <person name="Davidsen T.M."/>
            <person name="Wayne K.J."/>
            <person name="Tettelin H."/>
            <person name="Glass J.I."/>
            <person name="Rusch D."/>
            <person name="Podicherti R."/>
            <person name="Tsui H.-C.T."/>
            <person name="Winkler M.E."/>
        </authorList>
    </citation>
    <scope>NUCLEOTIDE SEQUENCE</scope>
</reference>
<sequence>MIISCEKCNKKFELADNLIPSTGRLLQCGSCSYQWHYIPESKIELVNEVKDNVKTSDQVKKTLQKPIKKRIEKRKTIIANQNIHQSYSEESETKEGKIGFFSFLLVTI</sequence>
<dbReference type="InterPro" id="IPR011723">
    <property type="entry name" value="Znf/thioredoxin_put"/>
</dbReference>
<feature type="domain" description="Zinc finger/thioredoxin putative" evidence="1">
    <location>
        <begin position="1"/>
        <end position="35"/>
    </location>
</feature>
<dbReference type="EMBL" id="UINC01069842">
    <property type="protein sequence ID" value="SVC03534.1"/>
    <property type="molecule type" value="Genomic_DNA"/>
</dbReference>
<gene>
    <name evidence="2" type="ORF">METZ01_LOCUS256388</name>
</gene>
<evidence type="ECO:0000313" key="2">
    <source>
        <dbReference type="EMBL" id="SVC03534.1"/>
    </source>
</evidence>
<protein>
    <recommendedName>
        <fullName evidence="1">Zinc finger/thioredoxin putative domain-containing protein</fullName>
    </recommendedName>
</protein>
<accession>A0A382IUN1</accession>
<dbReference type="Pfam" id="PF13717">
    <property type="entry name" value="Zn_ribbon_4"/>
    <property type="match status" value="1"/>
</dbReference>